<dbReference type="PaxDb" id="3055-EDP04369"/>
<dbReference type="GO" id="GO:0005634">
    <property type="term" value="C:nucleus"/>
    <property type="evidence" value="ECO:0000318"/>
    <property type="project" value="GO_Central"/>
</dbReference>
<dbReference type="InterPro" id="IPR001012">
    <property type="entry name" value="UBX_dom"/>
</dbReference>
<gene>
    <name evidence="2" type="ORF">CHLRE_03g191150v5</name>
</gene>
<dbReference type="PANTHER" id="PTHR23322">
    <property type="entry name" value="FAS-ASSOCIATED PROTEIN"/>
    <property type="match status" value="1"/>
</dbReference>
<dbReference type="EMBL" id="CM008964">
    <property type="protein sequence ID" value="PNW85534.1"/>
    <property type="molecule type" value="Genomic_DNA"/>
</dbReference>
<dbReference type="GO" id="GO:0043161">
    <property type="term" value="P:proteasome-mediated ubiquitin-dependent protein catabolic process"/>
    <property type="evidence" value="ECO:0000318"/>
    <property type="project" value="GO_Central"/>
</dbReference>
<dbReference type="SUPFAM" id="SSF52833">
    <property type="entry name" value="Thioredoxin-like"/>
    <property type="match status" value="1"/>
</dbReference>
<dbReference type="CDD" id="cd02958">
    <property type="entry name" value="UAS"/>
    <property type="match status" value="1"/>
</dbReference>
<dbReference type="Pfam" id="PF00789">
    <property type="entry name" value="UBX"/>
    <property type="match status" value="1"/>
</dbReference>
<dbReference type="InParanoid" id="A8IRX8"/>
<organism evidence="2 3">
    <name type="scientific">Chlamydomonas reinhardtii</name>
    <name type="common">Chlamydomonas smithii</name>
    <dbReference type="NCBI Taxonomy" id="3055"/>
    <lineage>
        <taxon>Eukaryota</taxon>
        <taxon>Viridiplantae</taxon>
        <taxon>Chlorophyta</taxon>
        <taxon>core chlorophytes</taxon>
        <taxon>Chlorophyceae</taxon>
        <taxon>CS clade</taxon>
        <taxon>Chlamydomonadales</taxon>
        <taxon>Chlamydomonadaceae</taxon>
        <taxon>Chlamydomonas</taxon>
    </lineage>
</organism>
<name>A8IRX8_CHLRE</name>
<dbReference type="InterPro" id="IPR009060">
    <property type="entry name" value="UBA-like_sf"/>
</dbReference>
<dbReference type="InterPro" id="IPR036249">
    <property type="entry name" value="Thioredoxin-like_sf"/>
</dbReference>
<sequence>MADDGDLIANFLAITGADEGVAIQCLEAANFSLEEAVNLFFAADGNFGGGGGAGAGAGASRGGVGGAGAGGAGGAGGMYEDEVRAPLPTKVERLYGDDNRYDPRAMAAALQARQQGLAGRPAHAPIDVFRDFRAESAAAAAAAAAGGSAVPGAAGAAPSAAPAGLSGLFKLPEDLVYAGSAEMARAQAAADGRWLLVNVQSNTEFASHRLNRDTWSHEALKEILKGTFVFFQTLESTTDGRALVKAYRLDALAPPGGPVCPATFVVDPVTGAQLWHRLGFIDAEKLMEELVPFMDHGPLDAGAAGIAQINMKRKVASSTAVAAAAAAAAGGAAAGGGGGGSRKALTEDEELAMAIAMSMERGGDGAGPSGTDMGGDSAAAGPSDGSDDDDLDEAAIWAQIQAKERAEAEAEAAAEAAISRKSPEEVAAEALARVPEEPAEGDPAALRVALRLPDGGRLMRRFRKSEHVRCLYDLALAKVPEAAAGRSVTISHATPGGAALTDQDQTLEAAGVAGAMLAVKLGD</sequence>
<feature type="compositionally biased region" description="Low complexity" evidence="1">
    <location>
        <begin position="374"/>
        <end position="384"/>
    </location>
</feature>
<evidence type="ECO:0000313" key="2">
    <source>
        <dbReference type="EMBL" id="PNW85534.1"/>
    </source>
</evidence>
<dbReference type="Pfam" id="PF13899">
    <property type="entry name" value="Thioredoxin_7"/>
    <property type="match status" value="1"/>
</dbReference>
<dbReference type="Gene3D" id="3.10.20.90">
    <property type="entry name" value="Phosphatidylinositol 3-kinase Catalytic Subunit, Chain A, domain 1"/>
    <property type="match status" value="1"/>
</dbReference>
<keyword evidence="3" id="KW-1185">Reference proteome</keyword>
<dbReference type="HOGENOM" id="CLU_021255_0_1_1"/>
<dbReference type="InterPro" id="IPR003903">
    <property type="entry name" value="UIM_dom"/>
</dbReference>
<dbReference type="Gramene" id="PNW85534">
    <property type="protein sequence ID" value="PNW85534"/>
    <property type="gene ID" value="CHLRE_03g191150v5"/>
</dbReference>
<protein>
    <submittedName>
        <fullName evidence="2">Uncharacterized protein</fullName>
    </submittedName>
</protein>
<dbReference type="SUPFAM" id="SSF46934">
    <property type="entry name" value="UBA-like"/>
    <property type="match status" value="1"/>
</dbReference>
<dbReference type="Pfam" id="PF14555">
    <property type="entry name" value="UBA_4"/>
    <property type="match status" value="1"/>
</dbReference>
<dbReference type="ProMEX" id="A8IRX8"/>
<dbReference type="Gene3D" id="1.10.8.10">
    <property type="entry name" value="DNA helicase RuvA subunit, C-terminal domain"/>
    <property type="match status" value="1"/>
</dbReference>
<dbReference type="eggNOG" id="KOG1364">
    <property type="taxonomic scope" value="Eukaryota"/>
</dbReference>
<dbReference type="PROSITE" id="PS50033">
    <property type="entry name" value="UBX"/>
    <property type="match status" value="1"/>
</dbReference>
<dbReference type="OrthoDB" id="270602at2759"/>
<dbReference type="InterPro" id="IPR029071">
    <property type="entry name" value="Ubiquitin-like_domsf"/>
</dbReference>
<accession>A8IRX8</accession>
<dbReference type="FunCoup" id="A8IRX8">
    <property type="interactions" value="1968"/>
</dbReference>
<proteinExistence type="predicted"/>
<feature type="region of interest" description="Disordered" evidence="1">
    <location>
        <begin position="360"/>
        <end position="390"/>
    </location>
</feature>
<dbReference type="AlphaFoldDB" id="A8IRX8"/>
<dbReference type="InterPro" id="IPR050730">
    <property type="entry name" value="UBX_domain-protein"/>
</dbReference>
<dbReference type="GeneID" id="5717535"/>
<dbReference type="InterPro" id="IPR006577">
    <property type="entry name" value="UAS"/>
</dbReference>
<dbReference type="CDD" id="cd14273">
    <property type="entry name" value="UBA_TAP-C_like"/>
    <property type="match status" value="1"/>
</dbReference>
<evidence type="ECO:0000256" key="1">
    <source>
        <dbReference type="SAM" id="MobiDB-lite"/>
    </source>
</evidence>
<dbReference type="STRING" id="3055.A8IRX8"/>
<dbReference type="Gene3D" id="3.40.30.10">
    <property type="entry name" value="Glutaredoxin"/>
    <property type="match status" value="1"/>
</dbReference>
<dbReference type="GO" id="GO:0043130">
    <property type="term" value="F:ubiquitin binding"/>
    <property type="evidence" value="ECO:0000318"/>
    <property type="project" value="GO_Central"/>
</dbReference>
<dbReference type="KEGG" id="cre:CHLRE_03g191150v5"/>
<dbReference type="Proteomes" id="UP000006906">
    <property type="component" value="Chromosome 3"/>
</dbReference>
<dbReference type="SUPFAM" id="SSF54236">
    <property type="entry name" value="Ubiquitin-like"/>
    <property type="match status" value="1"/>
</dbReference>
<dbReference type="OMA" id="PAIFDCQ"/>
<evidence type="ECO:0000313" key="3">
    <source>
        <dbReference type="Proteomes" id="UP000006906"/>
    </source>
</evidence>
<dbReference type="PANTHER" id="PTHR23322:SF6">
    <property type="entry name" value="UBX DOMAIN-CONTAINING PROTEIN 7"/>
    <property type="match status" value="1"/>
</dbReference>
<dbReference type="PROSITE" id="PS50330">
    <property type="entry name" value="UIM"/>
    <property type="match status" value="1"/>
</dbReference>
<reference evidence="2 3" key="1">
    <citation type="journal article" date="2007" name="Science">
        <title>The Chlamydomonas genome reveals the evolution of key animal and plant functions.</title>
        <authorList>
            <person name="Merchant S.S."/>
            <person name="Prochnik S.E."/>
            <person name="Vallon O."/>
            <person name="Harris E.H."/>
            <person name="Karpowicz S.J."/>
            <person name="Witman G.B."/>
            <person name="Terry A."/>
            <person name="Salamov A."/>
            <person name="Fritz-Laylin L.K."/>
            <person name="Marechal-Drouard L."/>
            <person name="Marshall W.F."/>
            <person name="Qu L.H."/>
            <person name="Nelson D.R."/>
            <person name="Sanderfoot A.A."/>
            <person name="Spalding M.H."/>
            <person name="Kapitonov V.V."/>
            <person name="Ren Q."/>
            <person name="Ferris P."/>
            <person name="Lindquist E."/>
            <person name="Shapiro H."/>
            <person name="Lucas S.M."/>
            <person name="Grimwood J."/>
            <person name="Schmutz J."/>
            <person name="Cardol P."/>
            <person name="Cerutti H."/>
            <person name="Chanfreau G."/>
            <person name="Chen C.L."/>
            <person name="Cognat V."/>
            <person name="Croft M.T."/>
            <person name="Dent R."/>
            <person name="Dutcher S."/>
            <person name="Fernandez E."/>
            <person name="Fukuzawa H."/>
            <person name="Gonzalez-Ballester D."/>
            <person name="Gonzalez-Halphen D."/>
            <person name="Hallmann A."/>
            <person name="Hanikenne M."/>
            <person name="Hippler M."/>
            <person name="Inwood W."/>
            <person name="Jabbari K."/>
            <person name="Kalanon M."/>
            <person name="Kuras R."/>
            <person name="Lefebvre P.A."/>
            <person name="Lemaire S.D."/>
            <person name="Lobanov A.V."/>
            <person name="Lohr M."/>
            <person name="Manuell A."/>
            <person name="Meier I."/>
            <person name="Mets L."/>
            <person name="Mittag M."/>
            <person name="Mittelmeier T."/>
            <person name="Moroney J.V."/>
            <person name="Moseley J."/>
            <person name="Napoli C."/>
            <person name="Nedelcu A.M."/>
            <person name="Niyogi K."/>
            <person name="Novoselov S.V."/>
            <person name="Paulsen I.T."/>
            <person name="Pazour G."/>
            <person name="Purton S."/>
            <person name="Ral J.P."/>
            <person name="Riano-Pachon D.M."/>
            <person name="Riekhof W."/>
            <person name="Rymarquis L."/>
            <person name="Schroda M."/>
            <person name="Stern D."/>
            <person name="Umen J."/>
            <person name="Willows R."/>
            <person name="Wilson N."/>
            <person name="Zimmer S.L."/>
            <person name="Allmer J."/>
            <person name="Balk J."/>
            <person name="Bisova K."/>
            <person name="Chen C.J."/>
            <person name="Elias M."/>
            <person name="Gendler K."/>
            <person name="Hauser C."/>
            <person name="Lamb M.R."/>
            <person name="Ledford H."/>
            <person name="Long J.C."/>
            <person name="Minagawa J."/>
            <person name="Page M.D."/>
            <person name="Pan J."/>
            <person name="Pootakham W."/>
            <person name="Roje S."/>
            <person name="Rose A."/>
            <person name="Stahlberg E."/>
            <person name="Terauchi A.M."/>
            <person name="Yang P."/>
            <person name="Ball S."/>
            <person name="Bowler C."/>
            <person name="Dieckmann C.L."/>
            <person name="Gladyshev V.N."/>
            <person name="Green P."/>
            <person name="Jorgensen R."/>
            <person name="Mayfield S."/>
            <person name="Mueller-Roeber B."/>
            <person name="Rajamani S."/>
            <person name="Sayre R.T."/>
            <person name="Brokstein P."/>
            <person name="Dubchak I."/>
            <person name="Goodstein D."/>
            <person name="Hornick L."/>
            <person name="Huang Y.W."/>
            <person name="Jhaveri J."/>
            <person name="Luo Y."/>
            <person name="Martinez D."/>
            <person name="Ngau W.C."/>
            <person name="Otillar B."/>
            <person name="Poliakov A."/>
            <person name="Porter A."/>
            <person name="Szajkowski L."/>
            <person name="Werner G."/>
            <person name="Zhou K."/>
            <person name="Grigoriev I.V."/>
            <person name="Rokhsar D.S."/>
            <person name="Grossman A.R."/>
        </authorList>
    </citation>
    <scope>NUCLEOTIDE SEQUENCE [LARGE SCALE GENOMIC DNA]</scope>
    <source>
        <strain evidence="3">CC-503</strain>
    </source>
</reference>
<dbReference type="SMART" id="SM00594">
    <property type="entry name" value="UAS"/>
    <property type="match status" value="1"/>
</dbReference>
<dbReference type="RefSeq" id="XP_001691879.1">
    <property type="nucleotide sequence ID" value="XM_001691827.2"/>
</dbReference>